<proteinExistence type="predicted"/>
<sequence>MALLTATASATALSGCLDAGLGNDGADETVFRLDEASPAGVSNTFGTSVDMVGHAGRAAVRTAIGGGEGTVEGYYGPDISAPYVVTDGPAFHRVETETLRSVTVTGYEYAVEVDAVDSFLFGPPSNVSFADLPACDRDAVRDALGNAGLVHAPHYPPFDVTFAYASAETRERSRFVPGKDGQRVEWGGELLQFGFEEERSVEVRTVAVRAEHVASSPDGFRRVVGEEQGRSFDDPSPERRAILDAAIDSEYRESRPHSDAFAAVLDALSTDGEAVPLVRYDGDWYFTHLSGWD</sequence>
<dbReference type="RefSeq" id="WP_006629952.1">
    <property type="nucleotide sequence ID" value="NZ_AOJD01000060.1"/>
</dbReference>
<reference evidence="1 2" key="1">
    <citation type="journal article" date="2014" name="PLoS Genet.">
        <title>Phylogenetically driven sequencing of extremely halophilic archaea reveals strategies for static and dynamic osmo-response.</title>
        <authorList>
            <person name="Becker E.A."/>
            <person name="Seitzer P.M."/>
            <person name="Tritt A."/>
            <person name="Larsen D."/>
            <person name="Krusor M."/>
            <person name="Yao A.I."/>
            <person name="Wu D."/>
            <person name="Madern D."/>
            <person name="Eisen J.A."/>
            <person name="Darling A.E."/>
            <person name="Facciotti M.T."/>
        </authorList>
    </citation>
    <scope>NUCLEOTIDE SEQUENCE [LARGE SCALE GENOMIC DNA]</scope>
    <source>
        <strain evidence="1 2">DSM 14210</strain>
    </source>
</reference>
<dbReference type="PATRIC" id="fig|1227485.3.peg.2246"/>
<keyword evidence="2" id="KW-1185">Reference proteome</keyword>
<evidence type="ECO:0000313" key="2">
    <source>
        <dbReference type="Proteomes" id="UP000011523"/>
    </source>
</evidence>
<evidence type="ECO:0000313" key="1">
    <source>
        <dbReference type="EMBL" id="ELZ35647.1"/>
    </source>
</evidence>
<dbReference type="AlphaFoldDB" id="M0DLR1"/>
<dbReference type="EMBL" id="AOJD01000060">
    <property type="protein sequence ID" value="ELZ35647.1"/>
    <property type="molecule type" value="Genomic_DNA"/>
</dbReference>
<name>M0DLR1_9EURY</name>
<protein>
    <submittedName>
        <fullName evidence="1">Uncharacterized protein</fullName>
    </submittedName>
</protein>
<accession>M0DLR1</accession>
<dbReference type="Proteomes" id="UP000011523">
    <property type="component" value="Unassembled WGS sequence"/>
</dbReference>
<comment type="caution">
    <text evidence="1">The sequence shown here is derived from an EMBL/GenBank/DDBJ whole genome shotgun (WGS) entry which is preliminary data.</text>
</comment>
<organism evidence="1 2">
    <name type="scientific">Halorubrum tebenquichense DSM 14210</name>
    <dbReference type="NCBI Taxonomy" id="1227485"/>
    <lineage>
        <taxon>Archaea</taxon>
        <taxon>Methanobacteriati</taxon>
        <taxon>Methanobacteriota</taxon>
        <taxon>Stenosarchaea group</taxon>
        <taxon>Halobacteria</taxon>
        <taxon>Halobacteriales</taxon>
        <taxon>Haloferacaceae</taxon>
        <taxon>Halorubrum</taxon>
    </lineage>
</organism>
<gene>
    <name evidence="1" type="ORF">C472_11489</name>
</gene>